<dbReference type="AlphaFoldDB" id="A0A4V5NYW3"/>
<dbReference type="NCBIfam" id="NF000948">
    <property type="entry name" value="PRK00095.1-1"/>
    <property type="match status" value="1"/>
</dbReference>
<protein>
    <recommendedName>
        <fullName evidence="2 5">DNA mismatch repair protein MutL</fullName>
    </recommendedName>
</protein>
<dbReference type="InterPro" id="IPR013507">
    <property type="entry name" value="DNA_mismatch_S5_2-like"/>
</dbReference>
<dbReference type="PANTHER" id="PTHR10073:SF12">
    <property type="entry name" value="DNA MISMATCH REPAIR PROTEIN MLH1"/>
    <property type="match status" value="1"/>
</dbReference>
<dbReference type="SUPFAM" id="SSF54211">
    <property type="entry name" value="Ribosomal protein S5 domain 2-like"/>
    <property type="match status" value="1"/>
</dbReference>
<dbReference type="Gene3D" id="3.30.1370.100">
    <property type="entry name" value="MutL, C-terminal domain, regulatory subdomain"/>
    <property type="match status" value="1"/>
</dbReference>
<feature type="domain" description="DNA mismatch repair protein S5" evidence="8">
    <location>
        <begin position="212"/>
        <end position="329"/>
    </location>
</feature>
<evidence type="ECO:0000259" key="8">
    <source>
        <dbReference type="SMART" id="SM01340"/>
    </source>
</evidence>
<dbReference type="GO" id="GO:0005524">
    <property type="term" value="F:ATP binding"/>
    <property type="evidence" value="ECO:0007669"/>
    <property type="project" value="InterPro"/>
</dbReference>
<evidence type="ECO:0000259" key="7">
    <source>
        <dbReference type="SMART" id="SM00853"/>
    </source>
</evidence>
<dbReference type="Pfam" id="PF08676">
    <property type="entry name" value="MutL_C"/>
    <property type="match status" value="1"/>
</dbReference>
<keyword evidence="10" id="KW-1185">Reference proteome</keyword>
<dbReference type="InterPro" id="IPR014721">
    <property type="entry name" value="Ribsml_uS5_D2-typ_fold_subgr"/>
</dbReference>
<dbReference type="InterPro" id="IPR036890">
    <property type="entry name" value="HATPase_C_sf"/>
</dbReference>
<evidence type="ECO:0000256" key="2">
    <source>
        <dbReference type="ARBA" id="ARBA00021975"/>
    </source>
</evidence>
<dbReference type="SMART" id="SM00853">
    <property type="entry name" value="MutL_C"/>
    <property type="match status" value="1"/>
</dbReference>
<evidence type="ECO:0000256" key="1">
    <source>
        <dbReference type="ARBA" id="ARBA00006082"/>
    </source>
</evidence>
<dbReference type="Gene3D" id="3.30.230.10">
    <property type="match status" value="1"/>
</dbReference>
<dbReference type="Pfam" id="PF01119">
    <property type="entry name" value="DNA_mis_repair"/>
    <property type="match status" value="1"/>
</dbReference>
<dbReference type="InterPro" id="IPR002099">
    <property type="entry name" value="MutL/Mlh/PMS"/>
</dbReference>
<feature type="region of interest" description="Disordered" evidence="6">
    <location>
        <begin position="357"/>
        <end position="417"/>
    </location>
</feature>
<dbReference type="HAMAP" id="MF_00149">
    <property type="entry name" value="DNA_mis_repair"/>
    <property type="match status" value="1"/>
</dbReference>
<dbReference type="GO" id="GO:0004519">
    <property type="term" value="F:endonuclease activity"/>
    <property type="evidence" value="ECO:0007669"/>
    <property type="project" value="UniProtKB-KW"/>
</dbReference>
<dbReference type="FunFam" id="3.30.565.10:FF:000003">
    <property type="entry name" value="DNA mismatch repair endonuclease MutL"/>
    <property type="match status" value="1"/>
</dbReference>
<evidence type="ECO:0000313" key="9">
    <source>
        <dbReference type="EMBL" id="TKB56854.1"/>
    </source>
</evidence>
<comment type="caution">
    <text evidence="9">The sequence shown here is derived from an EMBL/GenBank/DDBJ whole genome shotgun (WGS) entry which is preliminary data.</text>
</comment>
<keyword evidence="3 5" id="KW-0227">DNA damage</keyword>
<dbReference type="GO" id="GO:0006298">
    <property type="term" value="P:mismatch repair"/>
    <property type="evidence" value="ECO:0007669"/>
    <property type="project" value="UniProtKB-UniRule"/>
</dbReference>
<evidence type="ECO:0000313" key="10">
    <source>
        <dbReference type="Proteomes" id="UP000305675"/>
    </source>
</evidence>
<dbReference type="GO" id="GO:0140664">
    <property type="term" value="F:ATP-dependent DNA damage sensor activity"/>
    <property type="evidence" value="ECO:0007669"/>
    <property type="project" value="InterPro"/>
</dbReference>
<dbReference type="OrthoDB" id="9763467at2"/>
<evidence type="ECO:0000256" key="6">
    <source>
        <dbReference type="SAM" id="MobiDB-lite"/>
    </source>
</evidence>
<dbReference type="NCBIfam" id="TIGR00585">
    <property type="entry name" value="mutl"/>
    <property type="match status" value="1"/>
</dbReference>
<organism evidence="9 10">
    <name type="scientific">Ferrimonas aestuarii</name>
    <dbReference type="NCBI Taxonomy" id="2569539"/>
    <lineage>
        <taxon>Bacteria</taxon>
        <taxon>Pseudomonadati</taxon>
        <taxon>Pseudomonadota</taxon>
        <taxon>Gammaproteobacteria</taxon>
        <taxon>Alteromonadales</taxon>
        <taxon>Ferrimonadaceae</taxon>
        <taxon>Ferrimonas</taxon>
    </lineage>
</organism>
<dbReference type="SUPFAM" id="SSF55874">
    <property type="entry name" value="ATPase domain of HSP90 chaperone/DNA topoisomerase II/histidine kinase"/>
    <property type="match status" value="1"/>
</dbReference>
<evidence type="ECO:0000256" key="4">
    <source>
        <dbReference type="ARBA" id="ARBA00023204"/>
    </source>
</evidence>
<dbReference type="Proteomes" id="UP000305675">
    <property type="component" value="Unassembled WGS sequence"/>
</dbReference>
<dbReference type="PROSITE" id="PS00058">
    <property type="entry name" value="DNA_MISMATCH_REPAIR_1"/>
    <property type="match status" value="1"/>
</dbReference>
<dbReference type="GO" id="GO:0030983">
    <property type="term" value="F:mismatched DNA binding"/>
    <property type="evidence" value="ECO:0007669"/>
    <property type="project" value="InterPro"/>
</dbReference>
<sequence>MPIQILPPQLANQIAAGEVVERPASVVKELVENCLDAGASKVEIEIDRGGSKRILIRDNGIGIGKSELALALSRHATSKVASLDDLESILSFGFRGEALASISSVSRLTLTSKTQDQSEAWQAYAEGQEMAVKVQPAAHPVGTSVLVEDLFFNTPARRRFLRADKTEFNHIDEALRRIALAKPSIHFVLSHNGKLVRQYRSARTERQHQQRLAAICGGKFAEAAFAISAGNEQLQLHGHLGIAQGEQSFSEVQYFYVNGRIVRDRLVNHALRQALELHGQRLDAGFVLHLELPPQEVDVNVHPAKHEVRFHQARYVHDFILQGLSDAIAQLQSPLAAPSAPSGEVEQGKLVHESQGIGYQPRPLQPTPVSEPVGQSQSHSASGQFGHSAPGYSPTGQGSGGSVSAGHSYRPSPAPQQDAVANYGELMQPAAQGTTIEHKQTGWRWLTQLDGNTALIGQGEQLRLLPLLALSRVLGQQELLSRLPQGLVSQPLLLPVSVAKLEGWSELVESMSPVLRRLGVELAEQKQRLIIRKVPSLLRQANLAQVVPELLQWLHSFEAGQLPDNAALAAWLSQHGEFPLEEGKAMWQRLRQLDAASLETIMLRHGLPLDWRLALES</sequence>
<reference evidence="9 10" key="1">
    <citation type="submission" date="2019-04" db="EMBL/GenBank/DDBJ databases">
        <authorList>
            <person name="Hwang J.C."/>
        </authorList>
    </citation>
    <scope>NUCLEOTIDE SEQUENCE [LARGE SCALE GENOMIC DNA]</scope>
    <source>
        <strain evidence="9 10">IMCC35002</strain>
    </source>
</reference>
<comment type="similarity">
    <text evidence="1 5">Belongs to the DNA mismatch repair MutL/HexB family.</text>
</comment>
<comment type="function">
    <text evidence="5">This protein is involved in the repair of mismatches in DNA. It is required for dam-dependent methyl-directed DNA mismatch repair. May act as a 'molecular matchmaker', a protein that promotes the formation of a stable complex between two or more DNA-binding proteins in an ATP-dependent manner without itself being part of a final effector complex.</text>
</comment>
<dbReference type="EMBL" id="SWCJ01000003">
    <property type="protein sequence ID" value="TKB56854.1"/>
    <property type="molecule type" value="Genomic_DNA"/>
</dbReference>
<name>A0A4V5NYW3_9GAMM</name>
<dbReference type="InterPro" id="IPR020667">
    <property type="entry name" value="DNA_mismatch_repair_MutL"/>
</dbReference>
<keyword evidence="9" id="KW-0540">Nuclease</keyword>
<dbReference type="CDD" id="cd03482">
    <property type="entry name" value="MutL_Trans_MutL"/>
    <property type="match status" value="1"/>
</dbReference>
<dbReference type="InterPro" id="IPR037198">
    <property type="entry name" value="MutL_C_sf"/>
</dbReference>
<evidence type="ECO:0000256" key="5">
    <source>
        <dbReference type="HAMAP-Rule" id="MF_00149"/>
    </source>
</evidence>
<dbReference type="GO" id="GO:0032300">
    <property type="term" value="C:mismatch repair complex"/>
    <property type="evidence" value="ECO:0007669"/>
    <property type="project" value="InterPro"/>
</dbReference>
<dbReference type="InterPro" id="IPR014762">
    <property type="entry name" value="DNA_mismatch_repair_CS"/>
</dbReference>
<keyword evidence="4 5" id="KW-0234">DNA repair</keyword>
<feature type="compositionally biased region" description="Polar residues" evidence="6">
    <location>
        <begin position="373"/>
        <end position="385"/>
    </location>
</feature>
<dbReference type="RefSeq" id="WP_136862656.1">
    <property type="nucleotide sequence ID" value="NZ_SWCJ01000003.1"/>
</dbReference>
<keyword evidence="9" id="KW-0255">Endonuclease</keyword>
<dbReference type="InterPro" id="IPR042121">
    <property type="entry name" value="MutL_C_regsub"/>
</dbReference>
<accession>A0A4V5NYW3</accession>
<dbReference type="SUPFAM" id="SSF118116">
    <property type="entry name" value="DNA mismatch repair protein MutL"/>
    <property type="match status" value="1"/>
</dbReference>
<feature type="domain" description="MutL C-terminal dimerisation" evidence="7">
    <location>
        <begin position="445"/>
        <end position="580"/>
    </location>
</feature>
<dbReference type="InterPro" id="IPR014790">
    <property type="entry name" value="MutL_C"/>
</dbReference>
<dbReference type="InterPro" id="IPR020568">
    <property type="entry name" value="Ribosomal_Su5_D2-typ_SF"/>
</dbReference>
<dbReference type="PANTHER" id="PTHR10073">
    <property type="entry name" value="DNA MISMATCH REPAIR PROTEIN MLH, PMS, MUTL"/>
    <property type="match status" value="1"/>
</dbReference>
<dbReference type="Pfam" id="PF13589">
    <property type="entry name" value="HATPase_c_3"/>
    <property type="match status" value="1"/>
</dbReference>
<evidence type="ECO:0000256" key="3">
    <source>
        <dbReference type="ARBA" id="ARBA00022763"/>
    </source>
</evidence>
<proteinExistence type="inferred from homology"/>
<dbReference type="GO" id="GO:0016887">
    <property type="term" value="F:ATP hydrolysis activity"/>
    <property type="evidence" value="ECO:0007669"/>
    <property type="project" value="InterPro"/>
</dbReference>
<keyword evidence="9" id="KW-0378">Hydrolase</keyword>
<dbReference type="Gene3D" id="3.30.565.10">
    <property type="entry name" value="Histidine kinase-like ATPase, C-terminal domain"/>
    <property type="match status" value="1"/>
</dbReference>
<dbReference type="SMART" id="SM01340">
    <property type="entry name" value="DNA_mis_repair"/>
    <property type="match status" value="1"/>
</dbReference>
<dbReference type="InterPro" id="IPR038973">
    <property type="entry name" value="MutL/Mlh/Pms-like"/>
</dbReference>
<gene>
    <name evidence="5 9" type="primary">mutL</name>
    <name evidence="9" type="ORF">FCL42_06895</name>
</gene>
<dbReference type="CDD" id="cd16926">
    <property type="entry name" value="HATPase_MutL-MLH-PMS-like"/>
    <property type="match status" value="1"/>
</dbReference>